<dbReference type="PANTHER" id="PTHR13799">
    <property type="entry name" value="NGG1 INTERACTING FACTOR 3"/>
    <property type="match status" value="1"/>
</dbReference>
<dbReference type="GO" id="GO:0005737">
    <property type="term" value="C:cytoplasm"/>
    <property type="evidence" value="ECO:0007669"/>
    <property type="project" value="TreeGrafter"/>
</dbReference>
<evidence type="ECO:0000256" key="4">
    <source>
        <dbReference type="PIRNR" id="PIRNR037489"/>
    </source>
</evidence>
<evidence type="ECO:0000313" key="7">
    <source>
        <dbReference type="Proteomes" id="UP000238415"/>
    </source>
</evidence>
<dbReference type="GO" id="GO:0016787">
    <property type="term" value="F:hydrolase activity"/>
    <property type="evidence" value="ECO:0007669"/>
    <property type="project" value="UniProtKB-KW"/>
</dbReference>
<reference evidence="6 7" key="1">
    <citation type="submission" date="2018-03" db="EMBL/GenBank/DDBJ databases">
        <title>Genome sequence of Moorella humiferrea DSM 23265.</title>
        <authorList>
            <person name="Poehlein A."/>
            <person name="Daniel R."/>
        </authorList>
    </citation>
    <scope>NUCLEOTIDE SEQUENCE [LARGE SCALE GENOMIC DNA]</scope>
    <source>
        <strain evidence="6 7">DSM 23265</strain>
    </source>
</reference>
<feature type="binding site" evidence="5">
    <location>
        <position position="331"/>
    </location>
    <ligand>
        <name>a divalent metal cation</name>
        <dbReference type="ChEBI" id="CHEBI:60240"/>
        <label>1</label>
    </ligand>
</feature>
<gene>
    <name evidence="6" type="ORF">MOHU_03860</name>
</gene>
<evidence type="ECO:0000256" key="1">
    <source>
        <dbReference type="ARBA" id="ARBA00006964"/>
    </source>
</evidence>
<feature type="binding site" evidence="5">
    <location>
        <position position="67"/>
    </location>
    <ligand>
        <name>a divalent metal cation</name>
        <dbReference type="ChEBI" id="CHEBI:60240"/>
        <label>1</label>
    </ligand>
</feature>
<dbReference type="InterPro" id="IPR017221">
    <property type="entry name" value="DUF34/NIF3_bac"/>
</dbReference>
<dbReference type="PANTHER" id="PTHR13799:SF14">
    <property type="entry name" value="GTP CYCLOHYDROLASE 1 TYPE 2 HOMOLOG"/>
    <property type="match status" value="1"/>
</dbReference>
<dbReference type="FunFam" id="3.40.1390.30:FF:000001">
    <property type="entry name" value="GTP cyclohydrolase 1 type 2"/>
    <property type="match status" value="1"/>
</dbReference>
<sequence>MAARLSEIIAVMEALAPPELAAEWDNVGLMLGTPEAEVRRILVCLDVTMAVAAEAAARGANLIISHHPLFFRPVKSLRFDKAPGSLVQRLIQDNIMVYAAHTNLDCAELGVSYHLAVKLELEDIQVLRPTYREKYYKLVTFVPADHEKNVREAITRAGAGWIGNYSDCTFRVAGTGTFLPLSGTNPYIGREGEVTEVKEYRLETIVPTGRLPEVLQALLKAHPYEEVAYDIYPLANEGPAAGIGRLGVLNQALPLYEFALQVKEALGAARVNVVGERERRVKKVAVCGGAGSDVMNTALAAGADVLVTGDLKFHEAQAAVNMGLAVIDAGHYATERLIVPALVTYLQDQLQEREVMVLASQKEQEPWYVL</sequence>
<feature type="binding site" evidence="5">
    <location>
        <position position="105"/>
    </location>
    <ligand>
        <name>a divalent metal cation</name>
        <dbReference type="ChEBI" id="CHEBI:60240"/>
        <label>1</label>
    </ligand>
</feature>
<name>A0A2T0AVY4_9FIRM</name>
<dbReference type="FunFam" id="3.30.70.120:FF:000006">
    <property type="entry name" value="GTP cyclohydrolase 1 type 2 homolog"/>
    <property type="match status" value="1"/>
</dbReference>
<evidence type="ECO:0000256" key="3">
    <source>
        <dbReference type="ARBA" id="ARBA00022723"/>
    </source>
</evidence>
<evidence type="ECO:0000256" key="2">
    <source>
        <dbReference type="ARBA" id="ARBA00022112"/>
    </source>
</evidence>
<feature type="binding site" evidence="5">
    <location>
        <position position="335"/>
    </location>
    <ligand>
        <name>a divalent metal cation</name>
        <dbReference type="ChEBI" id="CHEBI:60240"/>
        <label>1</label>
    </ligand>
</feature>
<evidence type="ECO:0000256" key="5">
    <source>
        <dbReference type="PIRSR" id="PIRSR602678-1"/>
    </source>
</evidence>
<dbReference type="PIRSF" id="PIRSF037489">
    <property type="entry name" value="UCP037489_NIF3_YqfO"/>
    <property type="match status" value="1"/>
</dbReference>
<dbReference type="EMBL" id="PVXM01000006">
    <property type="protein sequence ID" value="PRR74888.1"/>
    <property type="molecule type" value="Genomic_DNA"/>
</dbReference>
<comment type="similarity">
    <text evidence="1 4">Belongs to the GTP cyclohydrolase I type 2/NIF3 family.</text>
</comment>
<dbReference type="Pfam" id="PF01784">
    <property type="entry name" value="DUF34_NIF3"/>
    <property type="match status" value="1"/>
</dbReference>
<evidence type="ECO:0000313" key="6">
    <source>
        <dbReference type="EMBL" id="PRR74888.1"/>
    </source>
</evidence>
<comment type="caution">
    <text evidence="6">The sequence shown here is derived from an EMBL/GenBank/DDBJ whole genome shotgun (WGS) entry which is preliminary data.</text>
</comment>
<proteinExistence type="inferred from homology"/>
<dbReference type="AlphaFoldDB" id="A0A2T0AVY4"/>
<dbReference type="InterPro" id="IPR015867">
    <property type="entry name" value="N-reg_PII/ATP_PRibTrfase_C"/>
</dbReference>
<dbReference type="GO" id="GO:0046872">
    <property type="term" value="F:metal ion binding"/>
    <property type="evidence" value="ECO:0007669"/>
    <property type="project" value="UniProtKB-UniRule"/>
</dbReference>
<accession>A0A2T0AVY4</accession>
<keyword evidence="6" id="KW-0378">Hydrolase</keyword>
<protein>
    <recommendedName>
        <fullName evidence="2 4">GTP cyclohydrolase 1 type 2 homolog</fullName>
    </recommendedName>
</protein>
<dbReference type="InterPro" id="IPR002678">
    <property type="entry name" value="DUF34/NIF3"/>
</dbReference>
<dbReference type="Gene3D" id="3.40.1390.30">
    <property type="entry name" value="NIF3 (NGG1p interacting factor 3)-like"/>
    <property type="match status" value="2"/>
</dbReference>
<keyword evidence="3 4" id="KW-0479">Metal-binding</keyword>
<dbReference type="InterPro" id="IPR036069">
    <property type="entry name" value="DUF34/NIF3_sf"/>
</dbReference>
<dbReference type="Gene3D" id="3.30.70.120">
    <property type="match status" value="1"/>
</dbReference>
<feature type="binding site" evidence="5">
    <location>
        <position position="66"/>
    </location>
    <ligand>
        <name>a divalent metal cation</name>
        <dbReference type="ChEBI" id="CHEBI:60240"/>
        <label>1</label>
    </ligand>
</feature>
<dbReference type="Proteomes" id="UP000238415">
    <property type="component" value="Unassembled WGS sequence"/>
</dbReference>
<dbReference type="RefSeq" id="WP_106004428.1">
    <property type="nucleotide sequence ID" value="NZ_CP136419.1"/>
</dbReference>
<dbReference type="OrthoDB" id="9792792at2"/>
<dbReference type="NCBIfam" id="TIGR00486">
    <property type="entry name" value="YbgI_SA1388"/>
    <property type="match status" value="1"/>
</dbReference>
<dbReference type="SUPFAM" id="SSF102705">
    <property type="entry name" value="NIF3 (NGG1p interacting factor 3)-like"/>
    <property type="match status" value="1"/>
</dbReference>
<organism evidence="6 7">
    <name type="scientific">Neomoorella humiferrea</name>
    <dbReference type="NCBI Taxonomy" id="676965"/>
    <lineage>
        <taxon>Bacteria</taxon>
        <taxon>Bacillati</taxon>
        <taxon>Bacillota</taxon>
        <taxon>Clostridia</taxon>
        <taxon>Neomoorellales</taxon>
        <taxon>Neomoorellaceae</taxon>
        <taxon>Neomoorella</taxon>
    </lineage>
</organism>
<keyword evidence="7" id="KW-1185">Reference proteome</keyword>